<protein>
    <submittedName>
        <fullName evidence="1">Uncharacterized protein</fullName>
    </submittedName>
</protein>
<organism evidence="1 2">
    <name type="scientific">Lymnaea stagnalis</name>
    <name type="common">Great pond snail</name>
    <name type="synonym">Helix stagnalis</name>
    <dbReference type="NCBI Taxonomy" id="6523"/>
    <lineage>
        <taxon>Eukaryota</taxon>
        <taxon>Metazoa</taxon>
        <taxon>Spiralia</taxon>
        <taxon>Lophotrochozoa</taxon>
        <taxon>Mollusca</taxon>
        <taxon>Gastropoda</taxon>
        <taxon>Heterobranchia</taxon>
        <taxon>Euthyneura</taxon>
        <taxon>Panpulmonata</taxon>
        <taxon>Hygrophila</taxon>
        <taxon>Lymnaeoidea</taxon>
        <taxon>Lymnaeidae</taxon>
        <taxon>Lymnaea</taxon>
    </lineage>
</organism>
<keyword evidence="2" id="KW-1185">Reference proteome</keyword>
<sequence>MPQAGWNLKFSHLMVFRLKKKWYFKLSSIISNPLFMVQHQATNNIFTRLRVTSNLFYLFPAAVKQNTYELEEIRKKEELLEALKAEVNPKLYELELEVHEMVMEHIRRKKKKKKVSS</sequence>
<dbReference type="AlphaFoldDB" id="A0AAV2IDL2"/>
<evidence type="ECO:0000313" key="1">
    <source>
        <dbReference type="EMBL" id="CAL1544935.1"/>
    </source>
</evidence>
<dbReference type="Proteomes" id="UP001497497">
    <property type="component" value="Unassembled WGS sequence"/>
</dbReference>
<accession>A0AAV2IDL2</accession>
<name>A0AAV2IDL2_LYMST</name>
<proteinExistence type="predicted"/>
<reference evidence="1 2" key="1">
    <citation type="submission" date="2024-04" db="EMBL/GenBank/DDBJ databases">
        <authorList>
            <consortium name="Genoscope - CEA"/>
            <person name="William W."/>
        </authorList>
    </citation>
    <scope>NUCLEOTIDE SEQUENCE [LARGE SCALE GENOMIC DNA]</scope>
</reference>
<gene>
    <name evidence="1" type="ORF">GSLYS_00018418001</name>
</gene>
<evidence type="ECO:0000313" key="2">
    <source>
        <dbReference type="Proteomes" id="UP001497497"/>
    </source>
</evidence>
<comment type="caution">
    <text evidence="1">The sequence shown here is derived from an EMBL/GenBank/DDBJ whole genome shotgun (WGS) entry which is preliminary data.</text>
</comment>
<dbReference type="EMBL" id="CAXITT010000660">
    <property type="protein sequence ID" value="CAL1544935.1"/>
    <property type="molecule type" value="Genomic_DNA"/>
</dbReference>